<sequence length="80" mass="9059">MPRYHFNVHDGVEIPDSVGIDLPDIRSARREAMKYAGVLLDEAEDRESLGEEWRLDVTDDSGTVLFSLNSSSESSRHPKR</sequence>
<evidence type="ECO:0000313" key="2">
    <source>
        <dbReference type="EMBL" id="QZO02116.1"/>
    </source>
</evidence>
<gene>
    <name evidence="2" type="ORF">K6K41_13100</name>
</gene>
<dbReference type="EMBL" id="CP081869">
    <property type="protein sequence ID" value="QZO02116.1"/>
    <property type="molecule type" value="Genomic_DNA"/>
</dbReference>
<name>A0A9E6UPA8_9HYPH</name>
<dbReference type="RefSeq" id="WP_261405503.1">
    <property type="nucleotide sequence ID" value="NZ_CP081869.1"/>
</dbReference>
<organism evidence="2 3">
    <name type="scientific">Chenggangzhangella methanolivorans</name>
    <dbReference type="NCBI Taxonomy" id="1437009"/>
    <lineage>
        <taxon>Bacteria</taxon>
        <taxon>Pseudomonadati</taxon>
        <taxon>Pseudomonadota</taxon>
        <taxon>Alphaproteobacteria</taxon>
        <taxon>Hyphomicrobiales</taxon>
        <taxon>Methylopilaceae</taxon>
        <taxon>Chenggangzhangella</taxon>
    </lineage>
</organism>
<dbReference type="Pfam" id="PF21834">
    <property type="entry name" value="DUF6894"/>
    <property type="match status" value="1"/>
</dbReference>
<dbReference type="KEGG" id="cmet:K6K41_13100"/>
<proteinExistence type="predicted"/>
<feature type="domain" description="DUF6894" evidence="1">
    <location>
        <begin position="3"/>
        <end position="68"/>
    </location>
</feature>
<evidence type="ECO:0000313" key="3">
    <source>
        <dbReference type="Proteomes" id="UP000825701"/>
    </source>
</evidence>
<dbReference type="InterPro" id="IPR054189">
    <property type="entry name" value="DUF6894"/>
</dbReference>
<protein>
    <recommendedName>
        <fullName evidence="1">DUF6894 domain-containing protein</fullName>
    </recommendedName>
</protein>
<keyword evidence="3" id="KW-1185">Reference proteome</keyword>
<evidence type="ECO:0000259" key="1">
    <source>
        <dbReference type="Pfam" id="PF21834"/>
    </source>
</evidence>
<dbReference type="AlphaFoldDB" id="A0A9E6UPA8"/>
<reference evidence="2" key="1">
    <citation type="submission" date="2021-08" db="EMBL/GenBank/DDBJ databases">
        <authorList>
            <person name="Zhang H."/>
            <person name="Xu M."/>
            <person name="Yu Z."/>
            <person name="Yang L."/>
            <person name="Cai Y."/>
        </authorList>
    </citation>
    <scope>NUCLEOTIDE SEQUENCE</scope>
    <source>
        <strain evidence="2">CHL1</strain>
    </source>
</reference>
<dbReference type="Proteomes" id="UP000825701">
    <property type="component" value="Chromosome"/>
</dbReference>
<accession>A0A9E6UPA8</accession>